<dbReference type="InterPro" id="IPR003805">
    <property type="entry name" value="CobS"/>
</dbReference>
<evidence type="ECO:0000256" key="2">
    <source>
        <dbReference type="ARBA" id="ARBA00004651"/>
    </source>
</evidence>
<protein>
    <recommendedName>
        <fullName evidence="6 19">Adenosylcobinamide-GDP ribazoletransferase</fullName>
        <ecNumber evidence="5 19">2.7.8.26</ecNumber>
    </recommendedName>
    <alternativeName>
        <fullName evidence="16 19">Cobalamin synthase</fullName>
    </alternativeName>
    <alternativeName>
        <fullName evidence="15 19">Cobalamin-5'-phosphate synthase</fullName>
    </alternativeName>
</protein>
<evidence type="ECO:0000256" key="1">
    <source>
        <dbReference type="ARBA" id="ARBA00001946"/>
    </source>
</evidence>
<dbReference type="NCBIfam" id="TIGR00317">
    <property type="entry name" value="cobS"/>
    <property type="match status" value="1"/>
</dbReference>
<name>A0A9X2BYH9_9PROT</name>
<comment type="similarity">
    <text evidence="4 19">Belongs to the CobS family.</text>
</comment>
<evidence type="ECO:0000256" key="19">
    <source>
        <dbReference type="HAMAP-Rule" id="MF_00719"/>
    </source>
</evidence>
<feature type="transmembrane region" description="Helical" evidence="19">
    <location>
        <begin position="194"/>
        <end position="222"/>
    </location>
</feature>
<sequence>MIPVLARRLAELGAAFGLLTRLPVGRLPLADAAGCARAVWAYPLAGAVAGAAGGAAFALASGLGIPPASGAVLALATMALVTGALHEDGLADTADGIGGGRTPERRLAIMRDSRIGSFGALALLLSLALRGTALAAMARPGDATTTQAGHVVLGLVAAAALGRGAMLLPLVLLPPARRDGLGASVGRPPRGAVGVGLALALLPALLLLPAGTALGAGLLAGLAGLAMARLAWRRLGGQTGDVLGATAVLAECAVLTLLAARAASSG</sequence>
<dbReference type="GO" id="GO:0009236">
    <property type="term" value="P:cobalamin biosynthetic process"/>
    <property type="evidence" value="ECO:0007669"/>
    <property type="project" value="UniProtKB-UniRule"/>
</dbReference>
<evidence type="ECO:0000256" key="6">
    <source>
        <dbReference type="ARBA" id="ARBA00015850"/>
    </source>
</evidence>
<dbReference type="AlphaFoldDB" id="A0A9X2BYH9"/>
<dbReference type="GO" id="GO:0005886">
    <property type="term" value="C:plasma membrane"/>
    <property type="evidence" value="ECO:0007669"/>
    <property type="project" value="UniProtKB-SubCell"/>
</dbReference>
<evidence type="ECO:0000256" key="16">
    <source>
        <dbReference type="ARBA" id="ARBA00032853"/>
    </source>
</evidence>
<dbReference type="GO" id="GO:0008818">
    <property type="term" value="F:cobalamin 5'-phosphate synthase activity"/>
    <property type="evidence" value="ECO:0007669"/>
    <property type="project" value="UniProtKB-UniRule"/>
</dbReference>
<feature type="transmembrane region" description="Helical" evidence="19">
    <location>
        <begin position="242"/>
        <end position="260"/>
    </location>
</feature>
<evidence type="ECO:0000256" key="18">
    <source>
        <dbReference type="ARBA" id="ARBA00049504"/>
    </source>
</evidence>
<comment type="subcellular location">
    <subcellularLocation>
        <location evidence="2 19">Cell membrane</location>
        <topology evidence="2 19">Multi-pass membrane protein</topology>
    </subcellularLocation>
</comment>
<evidence type="ECO:0000256" key="4">
    <source>
        <dbReference type="ARBA" id="ARBA00010561"/>
    </source>
</evidence>
<comment type="cofactor">
    <cofactor evidence="1 19">
        <name>Mg(2+)</name>
        <dbReference type="ChEBI" id="CHEBI:18420"/>
    </cofactor>
</comment>
<dbReference type="HAMAP" id="MF_00719">
    <property type="entry name" value="CobS"/>
    <property type="match status" value="1"/>
</dbReference>
<evidence type="ECO:0000256" key="13">
    <source>
        <dbReference type="ARBA" id="ARBA00023136"/>
    </source>
</evidence>
<evidence type="ECO:0000256" key="8">
    <source>
        <dbReference type="ARBA" id="ARBA00022573"/>
    </source>
</evidence>
<keyword evidence="9 19" id="KW-0808">Transferase</keyword>
<keyword evidence="8 19" id="KW-0169">Cobalamin biosynthesis</keyword>
<evidence type="ECO:0000256" key="3">
    <source>
        <dbReference type="ARBA" id="ARBA00004663"/>
    </source>
</evidence>
<evidence type="ECO:0000256" key="9">
    <source>
        <dbReference type="ARBA" id="ARBA00022679"/>
    </source>
</evidence>
<keyword evidence="21" id="KW-1185">Reference proteome</keyword>
<keyword evidence="10 19" id="KW-0812">Transmembrane</keyword>
<evidence type="ECO:0000256" key="5">
    <source>
        <dbReference type="ARBA" id="ARBA00013200"/>
    </source>
</evidence>
<keyword evidence="13 19" id="KW-0472">Membrane</keyword>
<dbReference type="EMBL" id="JALPRX010000073">
    <property type="protein sequence ID" value="MCK8786045.1"/>
    <property type="molecule type" value="Genomic_DNA"/>
</dbReference>
<accession>A0A9X2BYH9</accession>
<evidence type="ECO:0000256" key="15">
    <source>
        <dbReference type="ARBA" id="ARBA00032605"/>
    </source>
</evidence>
<evidence type="ECO:0000313" key="20">
    <source>
        <dbReference type="EMBL" id="MCK8786045.1"/>
    </source>
</evidence>
<feature type="transmembrane region" description="Helical" evidence="19">
    <location>
        <begin position="150"/>
        <end position="173"/>
    </location>
</feature>
<dbReference type="PANTHER" id="PTHR34148">
    <property type="entry name" value="ADENOSYLCOBINAMIDE-GDP RIBAZOLETRANSFERASE"/>
    <property type="match status" value="1"/>
</dbReference>
<feature type="transmembrane region" description="Helical" evidence="19">
    <location>
        <begin position="115"/>
        <end position="138"/>
    </location>
</feature>
<dbReference type="RefSeq" id="WP_248668162.1">
    <property type="nucleotide sequence ID" value="NZ_JALPRX010000073.1"/>
</dbReference>
<dbReference type="PANTHER" id="PTHR34148:SF1">
    <property type="entry name" value="ADENOSYLCOBINAMIDE-GDP RIBAZOLETRANSFERASE"/>
    <property type="match status" value="1"/>
</dbReference>
<keyword evidence="7 19" id="KW-1003">Cell membrane</keyword>
<dbReference type="Pfam" id="PF02654">
    <property type="entry name" value="CobS"/>
    <property type="match status" value="1"/>
</dbReference>
<comment type="catalytic activity">
    <reaction evidence="17 19">
        <text>alpha-ribazole + adenosylcob(III)inamide-GDP = adenosylcob(III)alamin + GMP + H(+)</text>
        <dbReference type="Rhea" id="RHEA:16049"/>
        <dbReference type="ChEBI" id="CHEBI:10329"/>
        <dbReference type="ChEBI" id="CHEBI:15378"/>
        <dbReference type="ChEBI" id="CHEBI:18408"/>
        <dbReference type="ChEBI" id="CHEBI:58115"/>
        <dbReference type="ChEBI" id="CHEBI:60487"/>
        <dbReference type="EC" id="2.7.8.26"/>
    </reaction>
</comment>
<evidence type="ECO:0000256" key="12">
    <source>
        <dbReference type="ARBA" id="ARBA00022989"/>
    </source>
</evidence>
<dbReference type="GO" id="GO:0051073">
    <property type="term" value="F:adenosylcobinamide-GDP ribazoletransferase activity"/>
    <property type="evidence" value="ECO:0007669"/>
    <property type="project" value="UniProtKB-UniRule"/>
</dbReference>
<feature type="transmembrane region" description="Helical" evidence="19">
    <location>
        <begin position="42"/>
        <end position="65"/>
    </location>
</feature>
<evidence type="ECO:0000256" key="7">
    <source>
        <dbReference type="ARBA" id="ARBA00022475"/>
    </source>
</evidence>
<evidence type="ECO:0000256" key="14">
    <source>
        <dbReference type="ARBA" id="ARBA00025228"/>
    </source>
</evidence>
<evidence type="ECO:0000256" key="11">
    <source>
        <dbReference type="ARBA" id="ARBA00022842"/>
    </source>
</evidence>
<keyword evidence="12 19" id="KW-1133">Transmembrane helix</keyword>
<comment type="function">
    <text evidence="14 19">Joins adenosylcobinamide-GDP and alpha-ribazole to generate adenosylcobalamin (Ado-cobalamin). Also synthesizes adenosylcobalamin 5'-phosphate from adenosylcobinamide-GDP and alpha-ribazole 5'-phosphate.</text>
</comment>
<keyword evidence="11 19" id="KW-0460">Magnesium</keyword>
<comment type="catalytic activity">
    <reaction evidence="18 19">
        <text>alpha-ribazole 5'-phosphate + adenosylcob(III)inamide-GDP = adenosylcob(III)alamin 5'-phosphate + GMP + H(+)</text>
        <dbReference type="Rhea" id="RHEA:23560"/>
        <dbReference type="ChEBI" id="CHEBI:15378"/>
        <dbReference type="ChEBI" id="CHEBI:57918"/>
        <dbReference type="ChEBI" id="CHEBI:58115"/>
        <dbReference type="ChEBI" id="CHEBI:60487"/>
        <dbReference type="ChEBI" id="CHEBI:60493"/>
        <dbReference type="EC" id="2.7.8.26"/>
    </reaction>
</comment>
<proteinExistence type="inferred from homology"/>
<gene>
    <name evidence="19 20" type="primary">cobS</name>
    <name evidence="20" type="ORF">M0638_16835</name>
</gene>
<evidence type="ECO:0000256" key="17">
    <source>
        <dbReference type="ARBA" id="ARBA00048623"/>
    </source>
</evidence>
<dbReference type="Proteomes" id="UP001139516">
    <property type="component" value="Unassembled WGS sequence"/>
</dbReference>
<reference evidence="20" key="1">
    <citation type="submission" date="2022-04" db="EMBL/GenBank/DDBJ databases">
        <title>Roseomonas acroporae sp. nov., isolated from coral Acropora digitifera.</title>
        <authorList>
            <person name="Sun H."/>
        </authorList>
    </citation>
    <scope>NUCLEOTIDE SEQUENCE</scope>
    <source>
        <strain evidence="20">NAR14</strain>
    </source>
</reference>
<evidence type="ECO:0000256" key="10">
    <source>
        <dbReference type="ARBA" id="ARBA00022692"/>
    </source>
</evidence>
<comment type="caution">
    <text evidence="20">The sequence shown here is derived from an EMBL/GenBank/DDBJ whole genome shotgun (WGS) entry which is preliminary data.</text>
</comment>
<dbReference type="EC" id="2.7.8.26" evidence="5 19"/>
<evidence type="ECO:0000313" key="21">
    <source>
        <dbReference type="Proteomes" id="UP001139516"/>
    </source>
</evidence>
<comment type="pathway">
    <text evidence="3 19">Cofactor biosynthesis; adenosylcobalamin biosynthesis; adenosylcobalamin from cob(II)yrinate a,c-diamide: step 7/7.</text>
</comment>
<organism evidence="20 21">
    <name type="scientific">Roseomonas acroporae</name>
    <dbReference type="NCBI Taxonomy" id="2937791"/>
    <lineage>
        <taxon>Bacteria</taxon>
        <taxon>Pseudomonadati</taxon>
        <taxon>Pseudomonadota</taxon>
        <taxon>Alphaproteobacteria</taxon>
        <taxon>Acetobacterales</taxon>
        <taxon>Roseomonadaceae</taxon>
        <taxon>Roseomonas</taxon>
    </lineage>
</organism>